<dbReference type="InterPro" id="IPR043130">
    <property type="entry name" value="CDP-OH_PTrfase_TM_dom"/>
</dbReference>
<evidence type="ECO:0000256" key="1">
    <source>
        <dbReference type="ARBA" id="ARBA00022679"/>
    </source>
</evidence>
<evidence type="ECO:0000313" key="4">
    <source>
        <dbReference type="EMBL" id="QKV19363.1"/>
    </source>
</evidence>
<sequence length="205" mass="21599">MLDGAVRERIQPAIDAMGRGIARTGLSANTVTVTAFLLGLASAGLIAFEAYVAGMIVLLASRLCDGLDGAVARVNGKTDFGGFLDIVLDFGVYGAIPVGFAFADPAANAVPAAILVLSFYINGASFLAFAIMAEKHGLTTDQRGEKSIFFTTGLAEATETIAVFFLACLFPAWFPWLAWGFAAICLYTTLSRIVMTRRVLDGRAG</sequence>
<dbReference type="KEGG" id="orm:HTY61_13290"/>
<dbReference type="PROSITE" id="PS00379">
    <property type="entry name" value="CDP_ALCOHOL_P_TRANSF"/>
    <property type="match status" value="1"/>
</dbReference>
<dbReference type="AlphaFoldDB" id="A0A6N1VFL7"/>
<dbReference type="InterPro" id="IPR000462">
    <property type="entry name" value="CDP-OH_P_trans"/>
</dbReference>
<dbReference type="EMBL" id="CP054836">
    <property type="protein sequence ID" value="QKV19363.1"/>
    <property type="molecule type" value="Genomic_DNA"/>
</dbReference>
<keyword evidence="3" id="KW-0472">Membrane</keyword>
<keyword evidence="3" id="KW-0812">Transmembrane</keyword>
<keyword evidence="5" id="KW-1185">Reference proteome</keyword>
<dbReference type="Proteomes" id="UP000509367">
    <property type="component" value="Chromosome"/>
</dbReference>
<feature type="transmembrane region" description="Helical" evidence="3">
    <location>
        <begin position="109"/>
        <end position="132"/>
    </location>
</feature>
<dbReference type="RefSeq" id="WP_175277255.1">
    <property type="nucleotide sequence ID" value="NZ_CP054836.1"/>
</dbReference>
<evidence type="ECO:0000256" key="2">
    <source>
        <dbReference type="RuleBase" id="RU003750"/>
    </source>
</evidence>
<protein>
    <submittedName>
        <fullName evidence="4">CDP-alcohol phosphatidyltransferase family protein</fullName>
    </submittedName>
</protein>
<dbReference type="InterPro" id="IPR048254">
    <property type="entry name" value="CDP_ALCOHOL_P_TRANSF_CS"/>
</dbReference>
<keyword evidence="1 2" id="KW-0808">Transferase</keyword>
<proteinExistence type="inferred from homology"/>
<dbReference type="Gene3D" id="1.20.120.1760">
    <property type="match status" value="1"/>
</dbReference>
<dbReference type="GO" id="GO:0016020">
    <property type="term" value="C:membrane"/>
    <property type="evidence" value="ECO:0007669"/>
    <property type="project" value="InterPro"/>
</dbReference>
<evidence type="ECO:0000313" key="5">
    <source>
        <dbReference type="Proteomes" id="UP000509367"/>
    </source>
</evidence>
<feature type="transmembrane region" description="Helical" evidence="3">
    <location>
        <begin position="35"/>
        <end position="59"/>
    </location>
</feature>
<organism evidence="4 5">
    <name type="scientific">Oricola thermophila</name>
    <dbReference type="NCBI Taxonomy" id="2742145"/>
    <lineage>
        <taxon>Bacteria</taxon>
        <taxon>Pseudomonadati</taxon>
        <taxon>Pseudomonadota</taxon>
        <taxon>Alphaproteobacteria</taxon>
        <taxon>Hyphomicrobiales</taxon>
        <taxon>Ahrensiaceae</taxon>
        <taxon>Oricola</taxon>
    </lineage>
</organism>
<accession>A0A6N1VFL7</accession>
<comment type="similarity">
    <text evidence="2">Belongs to the CDP-alcohol phosphatidyltransferase class-I family.</text>
</comment>
<reference evidence="4 5" key="1">
    <citation type="submission" date="2020-06" db="EMBL/GenBank/DDBJ databases">
        <title>Oricola thermophila sp. nov. isolated from a tidal sediments.</title>
        <authorList>
            <person name="Kwon K.K."/>
            <person name="Yang S.-H."/>
            <person name="Park M.-J."/>
        </authorList>
    </citation>
    <scope>NUCLEOTIDE SEQUENCE [LARGE SCALE GENOMIC DNA]</scope>
    <source>
        <strain evidence="4 5">MEBiC13590</strain>
    </source>
</reference>
<evidence type="ECO:0000256" key="3">
    <source>
        <dbReference type="SAM" id="Phobius"/>
    </source>
</evidence>
<dbReference type="Pfam" id="PF01066">
    <property type="entry name" value="CDP-OH_P_transf"/>
    <property type="match status" value="1"/>
</dbReference>
<gene>
    <name evidence="4" type="ORF">HTY61_13290</name>
</gene>
<feature type="transmembrane region" description="Helical" evidence="3">
    <location>
        <begin position="80"/>
        <end position="103"/>
    </location>
</feature>
<feature type="transmembrane region" description="Helical" evidence="3">
    <location>
        <begin position="173"/>
        <end position="190"/>
    </location>
</feature>
<keyword evidence="3" id="KW-1133">Transmembrane helix</keyword>
<dbReference type="GO" id="GO:0008654">
    <property type="term" value="P:phospholipid biosynthetic process"/>
    <property type="evidence" value="ECO:0007669"/>
    <property type="project" value="InterPro"/>
</dbReference>
<dbReference type="GO" id="GO:0016780">
    <property type="term" value="F:phosphotransferase activity, for other substituted phosphate groups"/>
    <property type="evidence" value="ECO:0007669"/>
    <property type="project" value="InterPro"/>
</dbReference>
<name>A0A6N1VFL7_9HYPH</name>